<dbReference type="OrthoDB" id="29851at2759"/>
<keyword evidence="1" id="KW-0547">Nucleotide-binding</keyword>
<name>D8MAW4_BLAHO</name>
<dbReference type="GO" id="GO:0005524">
    <property type="term" value="F:ATP binding"/>
    <property type="evidence" value="ECO:0007669"/>
    <property type="project" value="UniProtKB-KW"/>
</dbReference>
<dbReference type="Gene3D" id="3.30.30.30">
    <property type="match status" value="1"/>
</dbReference>
<dbReference type="GeneID" id="24921832"/>
<dbReference type="Proteomes" id="UP000008312">
    <property type="component" value="Unassembled WGS sequence"/>
</dbReference>
<dbReference type="GO" id="GO:0140662">
    <property type="term" value="F:ATP-dependent protein folding chaperone"/>
    <property type="evidence" value="ECO:0007669"/>
    <property type="project" value="InterPro"/>
</dbReference>
<evidence type="ECO:0000313" key="4">
    <source>
        <dbReference type="Proteomes" id="UP000008312"/>
    </source>
</evidence>
<evidence type="ECO:0000256" key="2">
    <source>
        <dbReference type="ARBA" id="ARBA00022840"/>
    </source>
</evidence>
<proteinExistence type="predicted"/>
<dbReference type="InParanoid" id="D8MAW4"/>
<keyword evidence="2" id="KW-0067">ATP-binding</keyword>
<sequence length="494" mass="55484">MSVALGIDFGTTYTTAAYLQSGTGELKQILYDGGLFPSAVKFNKNGKPTACPNMNNALLKDTAINPKRLIGRSYHNSFVKTLRDGCGLPLCEMGPCSDQYKDSCIHEIGYRLPNSKTISAVDVCTEIFKKVKQVAEESSGYTFTDVIITIPVQYTWEQRQETYRAAQNAGFNVRCLQYEPVMAAYAYCKRKHISQGKFLIYDYGGGTFDAAVVSVENNIFRIEDTCGDAKSGGDDITNSILNELLQVRQMNGIQPPNSQLTPEERFRLKREAEKLKKQAKSSEITIDFQSLFGIPNRSVKLSILTNDIRDHVQATINKARHLDEQYHVDHVLMIGGSSAFFYCQQKMNACFGERLVQGVDVSYCVSQGAAMCTQDLQVENAVPQIRNQLQCTLGFETKRGSCYFCNEGDLLPREYKRNVVLDRDSDVINTVIVEKRKGVESLAGTMLKIRLNRQYPRNTKFMLCFAVKNDLLFYVAVQDENGNMAAPMKKIMLH</sequence>
<dbReference type="AlphaFoldDB" id="D8MAW4"/>
<evidence type="ECO:0000256" key="1">
    <source>
        <dbReference type="ARBA" id="ARBA00022741"/>
    </source>
</evidence>
<organism evidence="3">
    <name type="scientific">Blastocystis hominis</name>
    <dbReference type="NCBI Taxonomy" id="12968"/>
    <lineage>
        <taxon>Eukaryota</taxon>
        <taxon>Sar</taxon>
        <taxon>Stramenopiles</taxon>
        <taxon>Bigyra</taxon>
        <taxon>Opalozoa</taxon>
        <taxon>Opalinata</taxon>
        <taxon>Blastocystidae</taxon>
        <taxon>Blastocystis</taxon>
    </lineage>
</organism>
<dbReference type="Gene3D" id="3.90.640.10">
    <property type="entry name" value="Actin, Chain A, domain 4"/>
    <property type="match status" value="1"/>
</dbReference>
<reference evidence="3" key="1">
    <citation type="submission" date="2010-02" db="EMBL/GenBank/DDBJ databases">
        <title>Sequencing and annotation of the Blastocystis hominis genome.</title>
        <authorList>
            <person name="Wincker P."/>
        </authorList>
    </citation>
    <scope>NUCLEOTIDE SEQUENCE</scope>
    <source>
        <strain evidence="3">Singapore isolate B</strain>
    </source>
</reference>
<dbReference type="RefSeq" id="XP_012899251.1">
    <property type="nucleotide sequence ID" value="XM_013043797.1"/>
</dbReference>
<dbReference type="Pfam" id="PF00012">
    <property type="entry name" value="HSP70"/>
    <property type="match status" value="1"/>
</dbReference>
<evidence type="ECO:0000313" key="3">
    <source>
        <dbReference type="EMBL" id="CBK25203.2"/>
    </source>
</evidence>
<keyword evidence="4" id="KW-1185">Reference proteome</keyword>
<dbReference type="PANTHER" id="PTHR19375">
    <property type="entry name" value="HEAT SHOCK PROTEIN 70KDA"/>
    <property type="match status" value="1"/>
</dbReference>
<dbReference type="InterPro" id="IPR043129">
    <property type="entry name" value="ATPase_NBD"/>
</dbReference>
<protein>
    <submittedName>
        <fullName evidence="3">Uncharacterized protein</fullName>
    </submittedName>
</protein>
<gene>
    <name evidence="3" type="ORF">GSBLH_T00004831001</name>
</gene>
<dbReference type="Gene3D" id="3.30.420.40">
    <property type="match status" value="2"/>
</dbReference>
<dbReference type="InterPro" id="IPR013126">
    <property type="entry name" value="Hsp_70_fam"/>
</dbReference>
<dbReference type="EMBL" id="FN668690">
    <property type="protein sequence ID" value="CBK25203.2"/>
    <property type="molecule type" value="Genomic_DNA"/>
</dbReference>
<dbReference type="PRINTS" id="PR00301">
    <property type="entry name" value="HEATSHOCK70"/>
</dbReference>
<accession>D8MAW4</accession>
<dbReference type="SUPFAM" id="SSF53067">
    <property type="entry name" value="Actin-like ATPase domain"/>
    <property type="match status" value="2"/>
</dbReference>